<evidence type="ECO:0000313" key="2">
    <source>
        <dbReference type="Proteomes" id="UP000027661"/>
    </source>
</evidence>
<comment type="caution">
    <text evidence="1">The sequence shown here is derived from an EMBL/GenBank/DDBJ whole genome shotgun (WGS) entry which is preliminary data.</text>
</comment>
<dbReference type="Proteomes" id="UP000027661">
    <property type="component" value="Unassembled WGS sequence"/>
</dbReference>
<dbReference type="RefSeq" id="WP_032953310.1">
    <property type="nucleotide sequence ID" value="NZ_JNHM01000094.1"/>
</dbReference>
<evidence type="ECO:0000313" key="1">
    <source>
        <dbReference type="EMBL" id="KDS47751.1"/>
    </source>
</evidence>
<dbReference type="EMBL" id="JNHM01000094">
    <property type="protein sequence ID" value="KDS47751.1"/>
    <property type="molecule type" value="Genomic_DNA"/>
</dbReference>
<dbReference type="PATRIC" id="fig|1339352.3.peg.3252"/>
<dbReference type="AlphaFoldDB" id="A0A069SGM6"/>
<organism evidence="1 2">
    <name type="scientific">Phocaeicola vulgatus str. 3975 RP4</name>
    <dbReference type="NCBI Taxonomy" id="1339352"/>
    <lineage>
        <taxon>Bacteria</taxon>
        <taxon>Pseudomonadati</taxon>
        <taxon>Bacteroidota</taxon>
        <taxon>Bacteroidia</taxon>
        <taxon>Bacteroidales</taxon>
        <taxon>Bacteroidaceae</taxon>
        <taxon>Phocaeicola</taxon>
    </lineage>
</organism>
<proteinExistence type="predicted"/>
<name>A0A069SGM6_PHOVU</name>
<evidence type="ECO:0008006" key="3">
    <source>
        <dbReference type="Google" id="ProtNLM"/>
    </source>
</evidence>
<accession>A0A069SGM6</accession>
<sequence>MNILERADKFAEGKANEAITKAIAQAFVEGYKAGYHDREMEIPADLRDEKTEYVDLGLPSGTLWAADYEKADGKYKDYTYDELLYVKLPTEEQCKELFNCCKIEYDINNYYDFCKVTFLGPNGNRLVFNRTGYISVTGNVDTWHAYIWISDDSSTANTLHIYNTWKYRNAKYGGYEFKQMFSGFRMKVRTVR</sequence>
<reference evidence="1 2" key="1">
    <citation type="submission" date="2014-04" db="EMBL/GenBank/DDBJ databases">
        <authorList>
            <person name="Sears C."/>
            <person name="Carroll K."/>
            <person name="Sack B.R."/>
            <person name="Qadri F."/>
            <person name="Myers L.L."/>
            <person name="Chung G.-T."/>
            <person name="Escheverria P."/>
            <person name="Fraser C.M."/>
            <person name="Sadzewicz L."/>
            <person name="Shefchek K.A."/>
            <person name="Tallon L."/>
            <person name="Das S.P."/>
            <person name="Daugherty S."/>
            <person name="Mongodin E.F."/>
        </authorList>
    </citation>
    <scope>NUCLEOTIDE SEQUENCE [LARGE SCALE GENOMIC DNA]</scope>
    <source>
        <strain evidence="1 2">3975 RP4</strain>
    </source>
</reference>
<protein>
    <recommendedName>
        <fullName evidence="3">DUF1566 domain-containing protein</fullName>
    </recommendedName>
</protein>
<gene>
    <name evidence="1" type="ORF">M099_3431</name>
</gene>